<accession>A0A9D4EJI8</accession>
<dbReference type="Proteomes" id="UP000828390">
    <property type="component" value="Unassembled WGS sequence"/>
</dbReference>
<organism evidence="1 2">
    <name type="scientific">Dreissena polymorpha</name>
    <name type="common">Zebra mussel</name>
    <name type="synonym">Mytilus polymorpha</name>
    <dbReference type="NCBI Taxonomy" id="45954"/>
    <lineage>
        <taxon>Eukaryota</taxon>
        <taxon>Metazoa</taxon>
        <taxon>Spiralia</taxon>
        <taxon>Lophotrochozoa</taxon>
        <taxon>Mollusca</taxon>
        <taxon>Bivalvia</taxon>
        <taxon>Autobranchia</taxon>
        <taxon>Heteroconchia</taxon>
        <taxon>Euheterodonta</taxon>
        <taxon>Imparidentia</taxon>
        <taxon>Neoheterodontei</taxon>
        <taxon>Myida</taxon>
        <taxon>Dreissenoidea</taxon>
        <taxon>Dreissenidae</taxon>
        <taxon>Dreissena</taxon>
    </lineage>
</organism>
<reference evidence="1" key="2">
    <citation type="submission" date="2020-11" db="EMBL/GenBank/DDBJ databases">
        <authorList>
            <person name="McCartney M.A."/>
            <person name="Auch B."/>
            <person name="Kono T."/>
            <person name="Mallez S."/>
            <person name="Becker A."/>
            <person name="Gohl D.M."/>
            <person name="Silverstein K.A.T."/>
            <person name="Koren S."/>
            <person name="Bechman K.B."/>
            <person name="Herman A."/>
            <person name="Abrahante J.E."/>
            <person name="Garbe J."/>
        </authorList>
    </citation>
    <scope>NUCLEOTIDE SEQUENCE</scope>
    <source>
        <strain evidence="1">Duluth1</strain>
        <tissue evidence="1">Whole animal</tissue>
    </source>
</reference>
<reference evidence="1" key="1">
    <citation type="journal article" date="2019" name="bioRxiv">
        <title>The Genome of the Zebra Mussel, Dreissena polymorpha: A Resource for Invasive Species Research.</title>
        <authorList>
            <person name="McCartney M.A."/>
            <person name="Auch B."/>
            <person name="Kono T."/>
            <person name="Mallez S."/>
            <person name="Zhang Y."/>
            <person name="Obille A."/>
            <person name="Becker A."/>
            <person name="Abrahante J.E."/>
            <person name="Garbe J."/>
            <person name="Badalamenti J.P."/>
            <person name="Herman A."/>
            <person name="Mangelson H."/>
            <person name="Liachko I."/>
            <person name="Sullivan S."/>
            <person name="Sone E.D."/>
            <person name="Koren S."/>
            <person name="Silverstein K.A.T."/>
            <person name="Beckman K.B."/>
            <person name="Gohl D.M."/>
        </authorList>
    </citation>
    <scope>NUCLEOTIDE SEQUENCE</scope>
    <source>
        <strain evidence="1">Duluth1</strain>
        <tissue evidence="1">Whole animal</tissue>
    </source>
</reference>
<dbReference type="EMBL" id="JAIWYP010000008">
    <property type="protein sequence ID" value="KAH3781482.1"/>
    <property type="molecule type" value="Genomic_DNA"/>
</dbReference>
<evidence type="ECO:0000313" key="2">
    <source>
        <dbReference type="Proteomes" id="UP000828390"/>
    </source>
</evidence>
<keyword evidence="2" id="KW-1185">Reference proteome</keyword>
<sequence>MIDNRGCLRHIVQIHTKYKYQGCCSRHLITAHHVPCWMLAALTDCIQAKLWEN</sequence>
<evidence type="ECO:0000313" key="1">
    <source>
        <dbReference type="EMBL" id="KAH3781482.1"/>
    </source>
</evidence>
<protein>
    <submittedName>
        <fullName evidence="1">Uncharacterized protein</fullName>
    </submittedName>
</protein>
<proteinExistence type="predicted"/>
<name>A0A9D4EJI8_DREPO</name>
<gene>
    <name evidence="1" type="ORF">DPMN_159312</name>
</gene>
<comment type="caution">
    <text evidence="1">The sequence shown here is derived from an EMBL/GenBank/DDBJ whole genome shotgun (WGS) entry which is preliminary data.</text>
</comment>
<dbReference type="AlphaFoldDB" id="A0A9D4EJI8"/>